<dbReference type="AlphaFoldDB" id="A0A494X9G5"/>
<accession>A0A494X9G5</accession>
<feature type="transmembrane region" description="Helical" evidence="1">
    <location>
        <begin position="342"/>
        <end position="363"/>
    </location>
</feature>
<feature type="transmembrane region" description="Helical" evidence="1">
    <location>
        <begin position="12"/>
        <end position="33"/>
    </location>
</feature>
<feature type="transmembrane region" description="Helical" evidence="1">
    <location>
        <begin position="194"/>
        <end position="215"/>
    </location>
</feature>
<evidence type="ECO:0000313" key="2">
    <source>
        <dbReference type="EMBL" id="RKP47110.1"/>
    </source>
</evidence>
<dbReference type="RefSeq" id="WP_121089932.1">
    <property type="nucleotide sequence ID" value="NZ_RBZU01000013.1"/>
</dbReference>
<feature type="transmembrane region" description="Helical" evidence="1">
    <location>
        <begin position="149"/>
        <end position="173"/>
    </location>
</feature>
<keyword evidence="3" id="KW-1185">Reference proteome</keyword>
<evidence type="ECO:0000256" key="1">
    <source>
        <dbReference type="SAM" id="Phobius"/>
    </source>
</evidence>
<dbReference type="EMBL" id="RBZU01000013">
    <property type="protein sequence ID" value="RKP47110.1"/>
    <property type="molecule type" value="Genomic_DNA"/>
</dbReference>
<proteinExistence type="predicted"/>
<keyword evidence="1" id="KW-0812">Transmembrane</keyword>
<sequence>MSIRSWAFVHRWTSLICTLFLFIICLTGLPLLFSDEISDWLTPHTYATVPAGTPPASLDRLVATSRAMYPHDIVATLFVDDDEPQVYVWMAPTWNDWDAVPTARHYIRFDARTGQMLEQSPPLGAKRLDFLSLMLRLHRDLFAGLPGELFLGLMGLLFVAAIVSGVVLYAPFMKKLDFGTVRADRSTRIKWLDLHNLLGIATAAWVFVVGATGVMNELSTPLFAIWQQTDVKAMLSRYQGASPPRADELVSVQHAYEVAQRAVPNMTITGIGYPTQKNGSPWHYLLWAKGSSTITSRLFSPILVDARTGQLTQVVEMPWYLRALEVSRPLHFGDYGGVPLKILWACFDAVTLVVLGSGLYLWFARRKAMAARIDALEQHEAPRARAAAAHPSTEAQS</sequence>
<keyword evidence="1" id="KW-0472">Membrane</keyword>
<dbReference type="Pfam" id="PF03929">
    <property type="entry name" value="PepSY_TM"/>
    <property type="match status" value="1"/>
</dbReference>
<dbReference type="PANTHER" id="PTHR34219">
    <property type="entry name" value="IRON-REGULATED INNER MEMBRANE PROTEIN-RELATED"/>
    <property type="match status" value="1"/>
</dbReference>
<dbReference type="PANTHER" id="PTHR34219:SF3">
    <property type="entry name" value="BLL7967 PROTEIN"/>
    <property type="match status" value="1"/>
</dbReference>
<evidence type="ECO:0000313" key="3">
    <source>
        <dbReference type="Proteomes" id="UP000270342"/>
    </source>
</evidence>
<reference evidence="2 3" key="1">
    <citation type="submission" date="2018-10" db="EMBL/GenBank/DDBJ databases">
        <title>Robbsia sp. DHC34, isolated from soil.</title>
        <authorList>
            <person name="Gao Z.-H."/>
            <person name="Qiu L.-H."/>
        </authorList>
    </citation>
    <scope>NUCLEOTIDE SEQUENCE [LARGE SCALE GENOMIC DNA]</scope>
    <source>
        <strain evidence="2 3">DHC34</strain>
    </source>
</reference>
<comment type="caution">
    <text evidence="2">The sequence shown here is derived from an EMBL/GenBank/DDBJ whole genome shotgun (WGS) entry which is preliminary data.</text>
</comment>
<dbReference type="Proteomes" id="UP000270342">
    <property type="component" value="Unassembled WGS sequence"/>
</dbReference>
<protein>
    <submittedName>
        <fullName evidence="2">PepSY domain-containing protein</fullName>
    </submittedName>
</protein>
<name>A0A494X9G5_9BURK</name>
<dbReference type="InterPro" id="IPR005625">
    <property type="entry name" value="PepSY-ass_TM"/>
</dbReference>
<organism evidence="2 3">
    <name type="scientific">Pararobbsia silviterrae</name>
    <dbReference type="NCBI Taxonomy" id="1792498"/>
    <lineage>
        <taxon>Bacteria</taxon>
        <taxon>Pseudomonadati</taxon>
        <taxon>Pseudomonadota</taxon>
        <taxon>Betaproteobacteria</taxon>
        <taxon>Burkholderiales</taxon>
        <taxon>Burkholderiaceae</taxon>
        <taxon>Pararobbsia</taxon>
    </lineage>
</organism>
<dbReference type="OrthoDB" id="9776609at2"/>
<gene>
    <name evidence="2" type="ORF">D7S86_23465</name>
</gene>
<keyword evidence="1" id="KW-1133">Transmembrane helix</keyword>